<proteinExistence type="predicted"/>
<dbReference type="EMBL" id="HBUF01492749">
    <property type="protein sequence ID" value="CAG6745362.1"/>
    <property type="molecule type" value="Transcribed_RNA"/>
</dbReference>
<dbReference type="AlphaFoldDB" id="A0A8D9E9H2"/>
<accession>A0A8D9E9H2</accession>
<evidence type="ECO:0000313" key="1">
    <source>
        <dbReference type="EMBL" id="CAG6745362.1"/>
    </source>
</evidence>
<name>A0A8D9E9H2_9HEMI</name>
<sequence>MRLYAGENVTIRVNGRDFRPKTSQMLKCQSRGCFGNFHMNFENKFTFQTFQKSPPGAGIRRISSRKLEQDQKNEKMVDILKNITKTDIFFEGVFPTFFFF</sequence>
<protein>
    <submittedName>
        <fullName evidence="1">Uncharacterized protein</fullName>
    </submittedName>
</protein>
<reference evidence="1" key="1">
    <citation type="submission" date="2021-05" db="EMBL/GenBank/DDBJ databases">
        <authorList>
            <person name="Alioto T."/>
            <person name="Alioto T."/>
            <person name="Gomez Garrido J."/>
        </authorList>
    </citation>
    <scope>NUCLEOTIDE SEQUENCE</scope>
</reference>
<organism evidence="1">
    <name type="scientific">Cacopsylla melanoneura</name>
    <dbReference type="NCBI Taxonomy" id="428564"/>
    <lineage>
        <taxon>Eukaryota</taxon>
        <taxon>Metazoa</taxon>
        <taxon>Ecdysozoa</taxon>
        <taxon>Arthropoda</taxon>
        <taxon>Hexapoda</taxon>
        <taxon>Insecta</taxon>
        <taxon>Pterygota</taxon>
        <taxon>Neoptera</taxon>
        <taxon>Paraneoptera</taxon>
        <taxon>Hemiptera</taxon>
        <taxon>Sternorrhyncha</taxon>
        <taxon>Psylloidea</taxon>
        <taxon>Psyllidae</taxon>
        <taxon>Psyllinae</taxon>
        <taxon>Cacopsylla</taxon>
    </lineage>
</organism>